<name>A0A3M9M654_9MICO</name>
<dbReference type="AlphaFoldDB" id="A0A3M9M654"/>
<feature type="transmembrane region" description="Helical" evidence="1">
    <location>
        <begin position="140"/>
        <end position="158"/>
    </location>
</feature>
<organism evidence="2 3">
    <name type="scientific">Flexivirga caeni</name>
    <dbReference type="NCBI Taxonomy" id="2294115"/>
    <lineage>
        <taxon>Bacteria</taxon>
        <taxon>Bacillati</taxon>
        <taxon>Actinomycetota</taxon>
        <taxon>Actinomycetes</taxon>
        <taxon>Micrococcales</taxon>
        <taxon>Dermacoccaceae</taxon>
        <taxon>Flexivirga</taxon>
    </lineage>
</organism>
<feature type="transmembrane region" description="Helical" evidence="1">
    <location>
        <begin position="33"/>
        <end position="54"/>
    </location>
</feature>
<keyword evidence="1" id="KW-1133">Transmembrane helix</keyword>
<keyword evidence="1" id="KW-0812">Transmembrane</keyword>
<reference evidence="2 3" key="1">
    <citation type="submission" date="2018-11" db="EMBL/GenBank/DDBJ databases">
        <title>Draft genome of Simplicispira Flexivirga sp. BO-16.</title>
        <authorList>
            <person name="Im W.T."/>
        </authorList>
    </citation>
    <scope>NUCLEOTIDE SEQUENCE [LARGE SCALE GENOMIC DNA]</scope>
    <source>
        <strain evidence="2 3">BO-16</strain>
    </source>
</reference>
<evidence type="ECO:0000313" key="3">
    <source>
        <dbReference type="Proteomes" id="UP000271678"/>
    </source>
</evidence>
<sequence>MDEQLTPDEAARSLAALDPVTDRSRRLVATANLNRPLIAWGCAWLVGGLALQLVRGTAGVTVALAGCAVAVAATWGIRSRTVRTGRERRIMAGWSALLVSSALFVVIAAPTDRAGPLIIPAAVWALGMLLFGIAAPDPPLAVAGGAILLIAAAGRVLLDDWVVLLVRVLGGLAMAVTGLARLRERV</sequence>
<dbReference type="Proteomes" id="UP000271678">
    <property type="component" value="Unassembled WGS sequence"/>
</dbReference>
<evidence type="ECO:0000313" key="2">
    <source>
        <dbReference type="EMBL" id="RNI20655.1"/>
    </source>
</evidence>
<keyword evidence="1" id="KW-0472">Membrane</keyword>
<dbReference type="EMBL" id="RJJQ01000015">
    <property type="protein sequence ID" value="RNI20655.1"/>
    <property type="molecule type" value="Genomic_DNA"/>
</dbReference>
<feature type="transmembrane region" description="Helical" evidence="1">
    <location>
        <begin position="90"/>
        <end position="109"/>
    </location>
</feature>
<feature type="transmembrane region" description="Helical" evidence="1">
    <location>
        <begin position="60"/>
        <end position="78"/>
    </location>
</feature>
<gene>
    <name evidence="2" type="ORF">EFY87_13765</name>
</gene>
<feature type="transmembrane region" description="Helical" evidence="1">
    <location>
        <begin position="164"/>
        <end position="182"/>
    </location>
</feature>
<evidence type="ECO:0000256" key="1">
    <source>
        <dbReference type="SAM" id="Phobius"/>
    </source>
</evidence>
<accession>A0A3M9M654</accession>
<keyword evidence="3" id="KW-1185">Reference proteome</keyword>
<dbReference type="RefSeq" id="WP_123272066.1">
    <property type="nucleotide sequence ID" value="NZ_RJJQ01000015.1"/>
</dbReference>
<protein>
    <submittedName>
        <fullName evidence="2">Uncharacterized protein</fullName>
    </submittedName>
</protein>
<feature type="transmembrane region" description="Helical" evidence="1">
    <location>
        <begin position="115"/>
        <end position="133"/>
    </location>
</feature>
<comment type="caution">
    <text evidence="2">The sequence shown here is derived from an EMBL/GenBank/DDBJ whole genome shotgun (WGS) entry which is preliminary data.</text>
</comment>
<proteinExistence type="predicted"/>